<evidence type="ECO:0000313" key="1">
    <source>
        <dbReference type="EMBL" id="CDW41857.1"/>
    </source>
</evidence>
<sequence>HFKYKYIYKAYFLRYLSNLQVLKISVVSFRIYSVQSNLGIGDISCKKQSF</sequence>
<feature type="non-terminal residue" evidence="1">
    <location>
        <position position="1"/>
    </location>
</feature>
<organism evidence="1">
    <name type="scientific">Lepeophtheirus salmonis</name>
    <name type="common">Salmon louse</name>
    <name type="synonym">Caligus salmonis</name>
    <dbReference type="NCBI Taxonomy" id="72036"/>
    <lineage>
        <taxon>Eukaryota</taxon>
        <taxon>Metazoa</taxon>
        <taxon>Ecdysozoa</taxon>
        <taxon>Arthropoda</taxon>
        <taxon>Crustacea</taxon>
        <taxon>Multicrustacea</taxon>
        <taxon>Hexanauplia</taxon>
        <taxon>Copepoda</taxon>
        <taxon>Siphonostomatoida</taxon>
        <taxon>Caligidae</taxon>
        <taxon>Lepeophtheirus</taxon>
    </lineage>
</organism>
<dbReference type="EMBL" id="HACA01024496">
    <property type="protein sequence ID" value="CDW41857.1"/>
    <property type="molecule type" value="Transcribed_RNA"/>
</dbReference>
<accession>A0A0K2UVE3</accession>
<reference evidence="1" key="1">
    <citation type="submission" date="2014-05" db="EMBL/GenBank/DDBJ databases">
        <authorList>
            <person name="Chronopoulou M."/>
        </authorList>
    </citation>
    <scope>NUCLEOTIDE SEQUENCE</scope>
    <source>
        <tissue evidence="1">Whole organism</tissue>
    </source>
</reference>
<proteinExistence type="predicted"/>
<protein>
    <submittedName>
        <fullName evidence="1">Uncharacterized protein</fullName>
    </submittedName>
</protein>
<name>A0A0K2UVE3_LEPSM</name>
<dbReference type="AlphaFoldDB" id="A0A0K2UVE3"/>